<dbReference type="SMART" id="SM00406">
    <property type="entry name" value="IGv"/>
    <property type="match status" value="1"/>
</dbReference>
<feature type="transmembrane region" description="Helical" evidence="1">
    <location>
        <begin position="12"/>
        <end position="32"/>
    </location>
</feature>
<dbReference type="Proteomes" id="UP000001811">
    <property type="component" value="Chromosome 6"/>
</dbReference>
<reference evidence="3" key="2">
    <citation type="submission" date="2025-08" db="UniProtKB">
        <authorList>
            <consortium name="Ensembl"/>
        </authorList>
    </citation>
    <scope>IDENTIFICATION</scope>
    <source>
        <strain evidence="3">Thorbecke</strain>
    </source>
</reference>
<sequence>METAHKGKIGPHLGINFILFYIGAVGACTVSITQPRYLEVDLTYKTVTIDCTFSKSGCPSAQTTSLWFRHGVQQPENLCLNGCRSEADKFTVREVLAQNQVSLTINRVTSNDSAIYICGIAVATHALAPGAKQTGDGTMLVVRESKLLSREVRSLLTALLALLSIYIAGVCVIFIIFSKAKSNILRNKKTKEDPQKKSARRIFQEIAQELYHKRYVGRSQQPQSLEEDLPVR</sequence>
<dbReference type="Pfam" id="PF07686">
    <property type="entry name" value="V-set"/>
    <property type="match status" value="1"/>
</dbReference>
<reference evidence="3" key="3">
    <citation type="submission" date="2025-09" db="UniProtKB">
        <authorList>
            <consortium name="Ensembl"/>
        </authorList>
    </citation>
    <scope>IDENTIFICATION</scope>
    <source>
        <strain evidence="3">Thorbecke</strain>
    </source>
</reference>
<dbReference type="GeneID" id="100354275"/>
<dbReference type="InterPro" id="IPR039089">
    <property type="entry name" value="IGSF6"/>
</dbReference>
<dbReference type="RefSeq" id="XP_008256094.1">
    <property type="nucleotide sequence ID" value="XM_008257872.4"/>
</dbReference>
<dbReference type="Ensembl" id="ENSOCUT00000050988.1">
    <property type="protein sequence ID" value="ENSOCUP00000048155.1"/>
    <property type="gene ID" value="ENSOCUG00000004291.4"/>
</dbReference>
<keyword evidence="1" id="KW-0812">Transmembrane</keyword>
<dbReference type="GeneTree" id="ENSGT00390000014131"/>
<dbReference type="PANTHER" id="PTHR15297:SF2">
    <property type="entry name" value="IMMUNOGLOBULIN SUPERFAMILY MEMBER 6"/>
    <property type="match status" value="1"/>
</dbReference>
<dbReference type="PROSITE" id="PS51257">
    <property type="entry name" value="PROKAR_LIPOPROTEIN"/>
    <property type="match status" value="1"/>
</dbReference>
<dbReference type="CTD" id="10261"/>
<feature type="transmembrane region" description="Helical" evidence="1">
    <location>
        <begin position="155"/>
        <end position="177"/>
    </location>
</feature>
<accession>A0A5F9DQ44</accession>
<proteinExistence type="predicted"/>
<gene>
    <name evidence="3" type="primary">IGSF6</name>
</gene>
<dbReference type="SMART" id="SM00409">
    <property type="entry name" value="IG"/>
    <property type="match status" value="1"/>
</dbReference>
<evidence type="ECO:0000313" key="3">
    <source>
        <dbReference type="Ensembl" id="ENSOCUP00000048155.1"/>
    </source>
</evidence>
<dbReference type="EMBL" id="AAGW02061380">
    <property type="status" value="NOT_ANNOTATED_CDS"/>
    <property type="molecule type" value="Genomic_DNA"/>
</dbReference>
<dbReference type="InterPro" id="IPR013783">
    <property type="entry name" value="Ig-like_fold"/>
</dbReference>
<evidence type="ECO:0000259" key="2">
    <source>
        <dbReference type="PROSITE" id="PS50835"/>
    </source>
</evidence>
<dbReference type="PROSITE" id="PS50835">
    <property type="entry name" value="IG_LIKE"/>
    <property type="match status" value="1"/>
</dbReference>
<dbReference type="PANTHER" id="PTHR15297">
    <property type="entry name" value="IMMUNOGLOBULIN SUPERFAMILY MEMBER 6"/>
    <property type="match status" value="1"/>
</dbReference>
<keyword evidence="1" id="KW-0472">Membrane</keyword>
<dbReference type="InterPro" id="IPR007110">
    <property type="entry name" value="Ig-like_dom"/>
</dbReference>
<dbReference type="OrthoDB" id="9905432at2759"/>
<dbReference type="InterPro" id="IPR003599">
    <property type="entry name" value="Ig_sub"/>
</dbReference>
<dbReference type="InterPro" id="IPR036179">
    <property type="entry name" value="Ig-like_dom_sf"/>
</dbReference>
<dbReference type="InterPro" id="IPR013106">
    <property type="entry name" value="Ig_V-set"/>
</dbReference>
<dbReference type="SUPFAM" id="SSF48726">
    <property type="entry name" value="Immunoglobulin"/>
    <property type="match status" value="1"/>
</dbReference>
<dbReference type="AlphaFoldDB" id="A0A5F9DQ44"/>
<dbReference type="Gene3D" id="2.60.40.10">
    <property type="entry name" value="Immunoglobulins"/>
    <property type="match status" value="1"/>
</dbReference>
<organism evidence="3 4">
    <name type="scientific">Oryctolagus cuniculus</name>
    <name type="common">Rabbit</name>
    <dbReference type="NCBI Taxonomy" id="9986"/>
    <lineage>
        <taxon>Eukaryota</taxon>
        <taxon>Metazoa</taxon>
        <taxon>Chordata</taxon>
        <taxon>Craniata</taxon>
        <taxon>Vertebrata</taxon>
        <taxon>Euteleostomi</taxon>
        <taxon>Mammalia</taxon>
        <taxon>Eutheria</taxon>
        <taxon>Euarchontoglires</taxon>
        <taxon>Glires</taxon>
        <taxon>Lagomorpha</taxon>
        <taxon>Leporidae</taxon>
        <taxon>Oryctolagus</taxon>
    </lineage>
</organism>
<name>A0A5F9DQ44_RABIT</name>
<keyword evidence="4" id="KW-1185">Reference proteome</keyword>
<evidence type="ECO:0000313" key="4">
    <source>
        <dbReference type="Proteomes" id="UP000001811"/>
    </source>
</evidence>
<evidence type="ECO:0000256" key="1">
    <source>
        <dbReference type="SAM" id="Phobius"/>
    </source>
</evidence>
<protein>
    <submittedName>
        <fullName evidence="3">Immunoglobulin superfamily member 6</fullName>
    </submittedName>
</protein>
<dbReference type="Bgee" id="ENSOCUG00000004291">
    <property type="expression patterns" value="Expressed in blood and 17 other cell types or tissues"/>
</dbReference>
<keyword evidence="1" id="KW-1133">Transmembrane helix</keyword>
<reference evidence="3 4" key="1">
    <citation type="journal article" date="2011" name="Nature">
        <title>A high-resolution map of human evolutionary constraint using 29 mammals.</title>
        <authorList>
            <person name="Lindblad-Toh K."/>
            <person name="Garber M."/>
            <person name="Zuk O."/>
            <person name="Lin M.F."/>
            <person name="Parker B.J."/>
            <person name="Washietl S."/>
            <person name="Kheradpour P."/>
            <person name="Ernst J."/>
            <person name="Jordan G."/>
            <person name="Mauceli E."/>
            <person name="Ward L.D."/>
            <person name="Lowe C.B."/>
            <person name="Holloway A.K."/>
            <person name="Clamp M."/>
            <person name="Gnerre S."/>
            <person name="Alfoldi J."/>
            <person name="Beal K."/>
            <person name="Chang J."/>
            <person name="Clawson H."/>
            <person name="Cuff J."/>
            <person name="Di Palma F."/>
            <person name="Fitzgerald S."/>
            <person name="Flicek P."/>
            <person name="Guttman M."/>
            <person name="Hubisz M.J."/>
            <person name="Jaffe D.B."/>
            <person name="Jungreis I."/>
            <person name="Kent W.J."/>
            <person name="Kostka D."/>
            <person name="Lara M."/>
            <person name="Martins A.L."/>
            <person name="Massingham T."/>
            <person name="Moltke I."/>
            <person name="Raney B.J."/>
            <person name="Rasmussen M.D."/>
            <person name="Robinson J."/>
            <person name="Stark A."/>
            <person name="Vilella A.J."/>
            <person name="Wen J."/>
            <person name="Xie X."/>
            <person name="Zody M.C."/>
            <person name="Baldwin J."/>
            <person name="Bloom T."/>
            <person name="Chin C.W."/>
            <person name="Heiman D."/>
            <person name="Nicol R."/>
            <person name="Nusbaum C."/>
            <person name="Young S."/>
            <person name="Wilkinson J."/>
            <person name="Worley K.C."/>
            <person name="Kovar C.L."/>
            <person name="Muzny D.M."/>
            <person name="Gibbs R.A."/>
            <person name="Cree A."/>
            <person name="Dihn H.H."/>
            <person name="Fowler G."/>
            <person name="Jhangiani S."/>
            <person name="Joshi V."/>
            <person name="Lee S."/>
            <person name="Lewis L.R."/>
            <person name="Nazareth L.V."/>
            <person name="Okwuonu G."/>
            <person name="Santibanez J."/>
            <person name="Warren W.C."/>
            <person name="Mardis E.R."/>
            <person name="Weinstock G.M."/>
            <person name="Wilson R.K."/>
            <person name="Delehaunty K."/>
            <person name="Dooling D."/>
            <person name="Fronik C."/>
            <person name="Fulton L."/>
            <person name="Fulton B."/>
            <person name="Graves T."/>
            <person name="Minx P."/>
            <person name="Sodergren E."/>
            <person name="Birney E."/>
            <person name="Margulies E.H."/>
            <person name="Herrero J."/>
            <person name="Green E.D."/>
            <person name="Haussler D."/>
            <person name="Siepel A."/>
            <person name="Goldman N."/>
            <person name="Pollard K.S."/>
            <person name="Pedersen J.S."/>
            <person name="Lander E.S."/>
            <person name="Kellis M."/>
        </authorList>
    </citation>
    <scope>NUCLEOTIDE SEQUENCE [LARGE SCALE GENOMIC DNA]</scope>
    <source>
        <strain evidence="3 4">Thorbecke inbred</strain>
    </source>
</reference>
<feature type="domain" description="Ig-like" evidence="2">
    <location>
        <begin position="45"/>
        <end position="128"/>
    </location>
</feature>